<feature type="region of interest" description="Disordered" evidence="1">
    <location>
        <begin position="440"/>
        <end position="459"/>
    </location>
</feature>
<feature type="compositionally biased region" description="Basic and acidic residues" evidence="1">
    <location>
        <begin position="634"/>
        <end position="643"/>
    </location>
</feature>
<feature type="compositionally biased region" description="Polar residues" evidence="1">
    <location>
        <begin position="791"/>
        <end position="802"/>
    </location>
</feature>
<dbReference type="OrthoDB" id="265745at2759"/>
<feature type="compositionally biased region" description="Pro residues" evidence="1">
    <location>
        <begin position="607"/>
        <end position="617"/>
    </location>
</feature>
<feature type="compositionally biased region" description="Low complexity" evidence="1">
    <location>
        <begin position="393"/>
        <end position="405"/>
    </location>
</feature>
<reference evidence="2 3" key="1">
    <citation type="journal article" date="2015" name="PLoS Pathog.">
        <title>Leptomonas seymouri: Adaptations to the Dixenous Life Cycle Analyzed by Genome Sequencing, Transcriptome Profiling and Co-infection with Leishmania donovani.</title>
        <authorList>
            <person name="Kraeva N."/>
            <person name="Butenko A."/>
            <person name="Hlavacova J."/>
            <person name="Kostygov A."/>
            <person name="Myskova J."/>
            <person name="Grybchuk D."/>
            <person name="Lestinova T."/>
            <person name="Votypka J."/>
            <person name="Volf P."/>
            <person name="Opperdoes F."/>
            <person name="Flegontov P."/>
            <person name="Lukes J."/>
            <person name="Yurchenko V."/>
        </authorList>
    </citation>
    <scope>NUCLEOTIDE SEQUENCE [LARGE SCALE GENOMIC DNA]</scope>
    <source>
        <strain evidence="2 3">ATCC 30220</strain>
    </source>
</reference>
<feature type="region of interest" description="Disordered" evidence="1">
    <location>
        <begin position="377"/>
        <end position="405"/>
    </location>
</feature>
<feature type="compositionally biased region" description="Pro residues" evidence="1">
    <location>
        <begin position="540"/>
        <end position="552"/>
    </location>
</feature>
<protein>
    <submittedName>
        <fullName evidence="2">Uncharacterized protein</fullName>
    </submittedName>
</protein>
<name>A0A0N1I0X2_LEPSE</name>
<sequence length="2016" mass="218626">MTTRAAYSIRSSRSPPISTARCSVDKALHPNPSAHVNGGSLSTTVRSNTSARSQSRSQVLPNEPTPGLPSSAPRRLTSHSRNIPFHSGSPRRVLPPAAPTPQRGTSQPQIPEQQRQPLAPRQRSTSHSAISQQMSPTRVELRAGGVYVESMDAIPTSSVRAHPPLPPTPQQRGKGQDYTSLLPPAPAPVSPAAPLTQHRRRSVEGSRGNGTSTEDLRAYAHAALLRRAKVRRQQQYSPPCNGDQVSENLYGVTCGSPLPQQPQLRSTTPVDYYSLAPSLQLAQHRHVRHIVAGEVSRESPPRRDPYPPARQDSYAVQQTNLEGSASSLSEPGSSLSNRTRQVFRRPQWQSLLTGVLPAGSPYGATPTYAVAMPRRHRVPAGPHPQPTAPYPLQRQQGPQQSSQWRGVEEICVEPTVEEPYFMDEEGSRVVEYVPEPPPPLPSFLHRRQQQQQYAAHSVSPVLHSAPSLPFRGSNPSTRLQLIQPVADYHSSPQRQQQRLHQRDLCSQPSPPEEPHHDSSYSHNDDDSAAATVPAGAQPPECRPPSPSPPMPPQSSSRRSNLKRHQTERPAPPPPPPAPRQQQESQQRPHAPKGFYLERNTSSSSQRQPPPTLPPPPPLRHEDGFRPPRLGVEASAERLDRANTDRTLQGPLYPTLQEPYGGAGSRPSAQKPSEQPQQEKRRAAHTPGQRCRGSPSACRNPREEQRPPHADGQQRPQPLRKQQPSAATAAWCVEDTERRLLSMRAQVAPAHHEPSPSPPAQNPGDRDVAHDADESEEEQVVRETVVRRWAGANQQPAASQSPSIAKDSHDTLSLDLNSTIDPDDILAQQEAKRMAAELVQRAMMPPTPCAAPQLMNGPTPYSDSSEEGDAEMSVGHAKRFTRNTATDAAVLGEGSDTNAGSTSVAVSTVGSAPPPHIVGARTEERAGLNQREMRENKKAAAAWSSDVRDSTVPSIDGTGAIAIAHTSPTGSSSGVPHSDRVAQGRRAVTNEVLGSQGSLVGLQLSALEGRAVNTDVPAPPEQLDTLEKGKGSALDHLQVSHGDAAGEGVDENSHAHEDHHHPTTDGFSDDQARQHFYEGCSAEADPDLPEAEETQKAKADEEESEEEGCSASPPPPLLLLTPSVHPAPVVPPQLHSHALERESSNESYCTEEVGEAQAAVSSLEFGERYGYIDPLEEAAMDAAYMLDTLEDQYVRINEETGEEMEDLVHVVELNRYDCTVEPRYFMPKGQYSEVLPLLRYPTAADRAATAPDANGASPAPHALAYVPLTEAAYLNLCAVIWLSRFHREDTARLLAIAQGPTPPVPAMAGEICYFDHPSAGLLEELDSVVARHVQGTIHEACKQTGESFPTACARLADRNNVAYLPPAVWQQSTRDTECSVTSFADHVTEVLLTATVPQEAARRQATRRSTTSEAERRAQKTWSLFLGALPWNCDEVVEAEFFASMPTAAARLSYAFMFKARMRNIEGGLGSLIFSALSAQVSDAAVLDSLLMQEKLRLALLYSYKNIAACCALRRQAPKRRFGSPPGSRQHGDDDDSASRDGNYNNITEWCSPVFSSYMQLRDGEVSANGGFSLPGEGEDDAVDLYSIAVQLNCFVPIKTERGIHQLCAALIEDMFSIGALVVPEEVRTAEGSVLTDRTSIMDALVVEGSQAMQHIIMTLSDRGYTSAISIDDYVGLNGCVNAEEVRAAMEGYLVPFDPSVMGFLSTAVPVNELFKYARVDGPPSMQAHTLGHKSTFVEVLRMQYIAETIQYAMEMQDAILVASQYNHLVAVHRKRVQQQPKTRPTPRSMAEELLMDSVVVGSSMDLVLNAAPLLPREQEAASSSLLAELASTDTADGHNGRHTEEEEVATLGHNAEEDAKGEEVLLRAVLVALCSADPAKPVSEVQEYLRHLLVLYAEVRDIHNNPVESSDPLQVAHARVEAAELTTVDWFGQTAADGTLLPGAVPARCDETRVNAEELAALCPRVLGRRVGLASAAVADAASTITASALAQAKGAKNNGDYVLLSNSSSRPPLAR</sequence>
<feature type="region of interest" description="Disordered" evidence="1">
    <location>
        <begin position="1519"/>
        <end position="1540"/>
    </location>
</feature>
<accession>A0A0N1I0X2</accession>
<feature type="region of interest" description="Disordered" evidence="1">
    <location>
        <begin position="1042"/>
        <end position="1130"/>
    </location>
</feature>
<dbReference type="EMBL" id="LJSK01000247">
    <property type="protein sequence ID" value="KPI84578.1"/>
    <property type="molecule type" value="Genomic_DNA"/>
</dbReference>
<evidence type="ECO:0000256" key="1">
    <source>
        <dbReference type="SAM" id="MobiDB-lite"/>
    </source>
</evidence>
<evidence type="ECO:0000313" key="2">
    <source>
        <dbReference type="EMBL" id="KPI84578.1"/>
    </source>
</evidence>
<feature type="compositionally biased region" description="Polar residues" evidence="1">
    <location>
        <begin position="102"/>
        <end position="136"/>
    </location>
</feature>
<feature type="region of interest" description="Disordered" evidence="1">
    <location>
        <begin position="845"/>
        <end position="873"/>
    </location>
</feature>
<feature type="region of interest" description="Disordered" evidence="1">
    <location>
        <begin position="157"/>
        <end position="214"/>
    </location>
</feature>
<feature type="compositionally biased region" description="Basic and acidic residues" evidence="1">
    <location>
        <begin position="512"/>
        <end position="525"/>
    </location>
</feature>
<dbReference type="Proteomes" id="UP000038009">
    <property type="component" value="Unassembled WGS sequence"/>
</dbReference>
<keyword evidence="3" id="KW-1185">Reference proteome</keyword>
<feature type="region of interest" description="Disordered" evidence="1">
    <location>
        <begin position="28"/>
        <end position="138"/>
    </location>
</feature>
<feature type="compositionally biased region" description="Polar residues" evidence="1">
    <location>
        <begin position="39"/>
        <end position="60"/>
    </location>
</feature>
<feature type="compositionally biased region" description="Pro residues" evidence="1">
    <location>
        <begin position="569"/>
        <end position="578"/>
    </location>
</feature>
<feature type="compositionally biased region" description="Basic and acidic residues" evidence="1">
    <location>
        <begin position="1050"/>
        <end position="1062"/>
    </location>
</feature>
<organism evidence="2 3">
    <name type="scientific">Leptomonas seymouri</name>
    <dbReference type="NCBI Taxonomy" id="5684"/>
    <lineage>
        <taxon>Eukaryota</taxon>
        <taxon>Discoba</taxon>
        <taxon>Euglenozoa</taxon>
        <taxon>Kinetoplastea</taxon>
        <taxon>Metakinetoplastina</taxon>
        <taxon>Trypanosomatida</taxon>
        <taxon>Trypanosomatidae</taxon>
        <taxon>Leishmaniinae</taxon>
        <taxon>Leptomonas</taxon>
    </lineage>
</organism>
<gene>
    <name evidence="2" type="ORF">ABL78_6368</name>
</gene>
<dbReference type="VEuPathDB" id="TriTrypDB:Lsey_0247_0060"/>
<feature type="compositionally biased region" description="Low complexity" evidence="1">
    <location>
        <begin position="898"/>
        <end position="910"/>
    </location>
</feature>
<feature type="compositionally biased region" description="Basic and acidic residues" evidence="1">
    <location>
        <begin position="699"/>
        <end position="708"/>
    </location>
</feature>
<feature type="compositionally biased region" description="Polar residues" evidence="1">
    <location>
        <begin position="666"/>
        <end position="675"/>
    </location>
</feature>
<comment type="caution">
    <text evidence="2">The sequence shown here is derived from an EMBL/GenBank/DDBJ whole genome shotgun (WGS) entry which is preliminary data.</text>
</comment>
<dbReference type="OMA" id="IQYAMEM"/>
<feature type="compositionally biased region" description="Low complexity" evidence="1">
    <location>
        <begin position="579"/>
        <end position="588"/>
    </location>
</feature>
<evidence type="ECO:0000313" key="3">
    <source>
        <dbReference type="Proteomes" id="UP000038009"/>
    </source>
</evidence>
<feature type="compositionally biased region" description="Polar residues" evidence="1">
    <location>
        <begin position="170"/>
        <end position="179"/>
    </location>
</feature>
<feature type="region of interest" description="Disordered" evidence="1">
    <location>
        <begin position="488"/>
        <end position="815"/>
    </location>
</feature>
<feature type="compositionally biased region" description="Low complexity" evidence="1">
    <location>
        <begin position="712"/>
        <end position="723"/>
    </location>
</feature>
<proteinExistence type="predicted"/>
<feature type="region of interest" description="Disordered" evidence="1">
    <location>
        <begin position="890"/>
        <end position="917"/>
    </location>
</feature>